<feature type="transmembrane region" description="Helical" evidence="1">
    <location>
        <begin position="65"/>
        <end position="83"/>
    </location>
</feature>
<accession>A0A8J7Q9J2</accession>
<sequence length="651" mass="69092">MLKPLFGKLQTGFGVALCLFVLAEVNYPRMQPHAALALFALFGLAMVFLQKPLHPRFAKATWSQVLDLVLVVASVTAMGYLVVQTEPLFKAWWFDGRPLGERAGSEVTMDFWMGYLGLALLFEGTRRAIGWTLPILSGTFLAYAFWGPALPDFLFPHRGYSAGRIVSQTFLHSQGVFGPALKVMFTFVFLFVLFGAVLEKTGATKDLIRLAQRIFGNSRGGPAKVAVAASGLMGSLSGSAVANTATTGTFTIPLMRSAGFPKTFAAAIEAASSSGGALVPPVMGAGAYMMLELVTPQVTFLQIIQAALIPAILYYLALFLLVHFLAGRFEAEATAKTVEADDAVAAATKMAEGPISTFKVSLFLAAFVLLIGMLVAGWTPFRSVTLAVPFVIGLAMFRPDTRLGFKDLIGVMRATAVQGIPLIVAAACVGVIIGVVTLTGLGIKFPALLIPMAESNLVLALLLMMAASLVLGMGLPSAVCYLLLATLMSPVLTDLGVVPLAAHFFIFYFGLMSMVTPPVALAAYTAASIADTHVMSTGWAAFRFAFAGFTLPFAFIFRPELLLLAPGIDHQVAAVGDVALALVFCVPAIVALAASLAGFWFRPLNFPLRLVLMALALLMLAPQDGSFGGLVWISLPAFLGIAGYLKFGTKK</sequence>
<reference evidence="3" key="1">
    <citation type="submission" date="2021-03" db="EMBL/GenBank/DDBJ databases">
        <authorList>
            <person name="Wang G."/>
        </authorList>
    </citation>
    <scope>NUCLEOTIDE SEQUENCE</scope>
    <source>
        <strain evidence="3">KCTC 12899</strain>
    </source>
</reference>
<feature type="transmembrane region" description="Helical" evidence="1">
    <location>
        <begin position="504"/>
        <end position="527"/>
    </location>
</feature>
<feature type="transmembrane region" description="Helical" evidence="1">
    <location>
        <begin position="303"/>
        <end position="326"/>
    </location>
</feature>
<dbReference type="Pfam" id="PF06808">
    <property type="entry name" value="DctM"/>
    <property type="match status" value="1"/>
</dbReference>
<feature type="transmembrane region" description="Helical" evidence="1">
    <location>
        <begin position="103"/>
        <end position="122"/>
    </location>
</feature>
<feature type="transmembrane region" description="Helical" evidence="1">
    <location>
        <begin position="33"/>
        <end position="53"/>
    </location>
</feature>
<feature type="transmembrane region" description="Helical" evidence="1">
    <location>
        <begin position="629"/>
        <end position="647"/>
    </location>
</feature>
<feature type="transmembrane region" description="Helical" evidence="1">
    <location>
        <begin position="176"/>
        <end position="198"/>
    </location>
</feature>
<feature type="transmembrane region" description="Helical" evidence="1">
    <location>
        <begin position="360"/>
        <end position="381"/>
    </location>
</feature>
<feature type="transmembrane region" description="Helical" evidence="1">
    <location>
        <begin position="578"/>
        <end position="599"/>
    </location>
</feature>
<keyword evidence="4" id="KW-1185">Reference proteome</keyword>
<dbReference type="Proteomes" id="UP000664417">
    <property type="component" value="Unassembled WGS sequence"/>
</dbReference>
<dbReference type="RefSeq" id="WP_207860171.1">
    <property type="nucleotide sequence ID" value="NZ_JAFREP010000016.1"/>
</dbReference>
<feature type="transmembrane region" description="Helical" evidence="1">
    <location>
        <begin position="606"/>
        <end position="623"/>
    </location>
</feature>
<dbReference type="AlphaFoldDB" id="A0A8J7Q9J2"/>
<feature type="transmembrane region" description="Helical" evidence="1">
    <location>
        <begin position="420"/>
        <end position="445"/>
    </location>
</feature>
<evidence type="ECO:0000259" key="2">
    <source>
        <dbReference type="Pfam" id="PF06808"/>
    </source>
</evidence>
<dbReference type="InterPro" id="IPR011853">
    <property type="entry name" value="TRAP_DctM-Dct_fused"/>
</dbReference>
<organism evidence="3 4">
    <name type="scientific">Acanthopleuribacter pedis</name>
    <dbReference type="NCBI Taxonomy" id="442870"/>
    <lineage>
        <taxon>Bacteria</taxon>
        <taxon>Pseudomonadati</taxon>
        <taxon>Acidobacteriota</taxon>
        <taxon>Holophagae</taxon>
        <taxon>Acanthopleuribacterales</taxon>
        <taxon>Acanthopleuribacteraceae</taxon>
        <taxon>Acanthopleuribacter</taxon>
    </lineage>
</organism>
<gene>
    <name evidence="3" type="ORF">J3U88_17210</name>
</gene>
<feature type="domain" description="TRAP C4-dicarboxylate transport system permease DctM subunit" evidence="2">
    <location>
        <begin position="117"/>
        <end position="560"/>
    </location>
</feature>
<name>A0A8J7Q9J2_9BACT</name>
<feature type="transmembrane region" description="Helical" evidence="1">
    <location>
        <begin position="457"/>
        <end position="484"/>
    </location>
</feature>
<dbReference type="PANTHER" id="PTHR43849:SF2">
    <property type="entry name" value="BLL3936 PROTEIN"/>
    <property type="match status" value="1"/>
</dbReference>
<dbReference type="InterPro" id="IPR010656">
    <property type="entry name" value="DctM"/>
</dbReference>
<feature type="transmembrane region" description="Helical" evidence="1">
    <location>
        <begin position="129"/>
        <end position="146"/>
    </location>
</feature>
<protein>
    <submittedName>
        <fullName evidence="3">TRAP transporter fused permease subunit</fullName>
    </submittedName>
</protein>
<dbReference type="EMBL" id="JAFREP010000016">
    <property type="protein sequence ID" value="MBO1320217.1"/>
    <property type="molecule type" value="Genomic_DNA"/>
</dbReference>
<proteinExistence type="predicted"/>
<feature type="transmembrane region" description="Helical" evidence="1">
    <location>
        <begin position="539"/>
        <end position="558"/>
    </location>
</feature>
<evidence type="ECO:0000313" key="3">
    <source>
        <dbReference type="EMBL" id="MBO1320217.1"/>
    </source>
</evidence>
<dbReference type="PANTHER" id="PTHR43849">
    <property type="entry name" value="BLL3936 PROTEIN"/>
    <property type="match status" value="1"/>
</dbReference>
<evidence type="ECO:0000313" key="4">
    <source>
        <dbReference type="Proteomes" id="UP000664417"/>
    </source>
</evidence>
<evidence type="ECO:0000256" key="1">
    <source>
        <dbReference type="SAM" id="Phobius"/>
    </source>
</evidence>
<feature type="transmembrane region" description="Helical" evidence="1">
    <location>
        <begin position="264"/>
        <end position="291"/>
    </location>
</feature>
<keyword evidence="1" id="KW-1133">Transmembrane helix</keyword>
<keyword evidence="1" id="KW-0812">Transmembrane</keyword>
<dbReference type="NCBIfam" id="TIGR02123">
    <property type="entry name" value="TRAP_fused"/>
    <property type="match status" value="1"/>
</dbReference>
<keyword evidence="1" id="KW-0472">Membrane</keyword>
<comment type="caution">
    <text evidence="3">The sequence shown here is derived from an EMBL/GenBank/DDBJ whole genome shotgun (WGS) entry which is preliminary data.</text>
</comment>